<keyword evidence="2" id="KW-1185">Reference proteome</keyword>
<evidence type="ECO:0000313" key="2">
    <source>
        <dbReference type="Proteomes" id="UP000198374"/>
    </source>
</evidence>
<sequence length="64" mass="7444">MNFFSIGTKGDTDYLSRHDFVAALNRDLNQPKLDFSQFPTPKNKAEYQQLLLFIQKQILPRLGD</sequence>
<dbReference type="EMBL" id="BCMF01000006">
    <property type="protein sequence ID" value="GAW99534.1"/>
    <property type="molecule type" value="Genomic_DNA"/>
</dbReference>
<reference evidence="1 2" key="1">
    <citation type="submission" date="2015-11" db="EMBL/GenBank/DDBJ databases">
        <title>Draft genome sequences of new species of the genus Lactobacillus isolated from orchardgrass silage.</title>
        <authorList>
            <person name="Tohno M."/>
            <person name="Tanizawa Y."/>
            <person name="Arita M."/>
        </authorList>
    </citation>
    <scope>NUCLEOTIDE SEQUENCE [LARGE SCALE GENOMIC DNA]</scope>
    <source>
        <strain evidence="1 2">IWT30</strain>
    </source>
</reference>
<organism evidence="1 2">
    <name type="scientific">Secundilactobacillus mixtipabuli</name>
    <dbReference type="NCBI Taxonomy" id="1435342"/>
    <lineage>
        <taxon>Bacteria</taxon>
        <taxon>Bacillati</taxon>
        <taxon>Bacillota</taxon>
        <taxon>Bacilli</taxon>
        <taxon>Lactobacillales</taxon>
        <taxon>Lactobacillaceae</taxon>
        <taxon>Secundilactobacillus</taxon>
    </lineage>
</organism>
<comment type="caution">
    <text evidence="1">The sequence shown here is derived from an EMBL/GenBank/DDBJ whole genome shotgun (WGS) entry which is preliminary data.</text>
</comment>
<protein>
    <submittedName>
        <fullName evidence="1">Uncharacterized protein</fullName>
    </submittedName>
</protein>
<dbReference type="AlphaFoldDB" id="A0A1Z5ICU0"/>
<dbReference type="RefSeq" id="WP_089109324.1">
    <property type="nucleotide sequence ID" value="NZ_BCMF01000006.1"/>
</dbReference>
<evidence type="ECO:0000313" key="1">
    <source>
        <dbReference type="EMBL" id="GAW99534.1"/>
    </source>
</evidence>
<gene>
    <name evidence="1" type="ORF">IWT30_01504</name>
</gene>
<dbReference type="OrthoDB" id="2319530at2"/>
<proteinExistence type="predicted"/>
<dbReference type="Proteomes" id="UP000198374">
    <property type="component" value="Unassembled WGS sequence"/>
</dbReference>
<name>A0A1Z5ICU0_9LACO</name>
<accession>A0A1Z5ICU0</accession>